<gene>
    <name evidence="1" type="ORF">MTVDSCj13_b0049</name>
</gene>
<accession>A0A1D8JKZ6</accession>
<sequence length="1295" mass="152287">MNEIELNTQNKTLNETEKELQILLKNAGVDEIGEKLLKEVEDVNKTENFMHQNEIQTMKDATGFISNAKDTISSFFKDLEPYLLPFKIIIKRAGNTLSGIDALIEYQKTKDGLKVSVKIGSEIIASQIFKIGIPIISTAAITTYSAIAITSSILLGVLAAISIVGIGMIILWWINSKIEDWLKDSGISFIDFIREYETHLSSEEKYYHNLAHCHQTQIKNMQRIQLYYNGKISEDLKHYYYPFYDFKKAPILDGKDIIKRINELQNNYKILSPKDTIDNIHIDSEFYLLKALYFCESFTSLNQNNQALLSIPYIEEKFPYHSSFYIIFLLHKDKITDTYLNARKELYKNVMSFNQIQNKNILEQNKQDFQEYKPTSHSKNLNHFILENKDKNKKIIFLNNASSMSNLIHIYDSHCDIFIKNESLLDIKRIEKEYDIKFKEFNTRVFFYEKLLLGAKENNEFSFEDKEENLLYYFKYDKEDLNSLGDLNIKYNNHNAKIKNYSLLEESLNIKLEPKELKKEIVYNNTSFNKISKEPLNESSSSAKEPCFITLYLKDEHNKPIANAKIIIKGFKHDEALRVVNLKRRSDEKGKIRFDKEKYFSDCYSFKVKLDESEAYFPTPLQNAKRIFNNYTHHKVGLILKFKAKDHLVYDGFNLYHYKGNELINSYMARSGTAKADNEKRSKKQIANYFYQDEKDTSKGKKAYFYYDDESIKDRFGTLPEGEYYLKINEIAKDTNPSFLKDYPFEIGKTWGKCCVRLYTNKECSKTFKEVKIKESNEKENKTSKKDKKEQSIIKDNLYLYSINEKGEFGSNGSIGMAQAQLLEDLSKQAKFIQDEKEGIVSLRVEYPKQEKSKVNFIKEIEWELDEDEDVVSAEKSVRIIIDEKANFAPGTYVECEVDGLEDDVNIVWALAQIQNEAGLQRILEGKEHLEFKDIKFLKDESKYFHECWEMDDEEKDEEFEKIGFSLPLTRANEEEFDKYYALVFAYEDKNKFKRLPNLNDAYKIIDMSFKVGSGRDDRVKELFTREELKALNVYNLNRQKSIDSVEEANWFLRANLKNQEKRDFFTYLRTYPQFAGKIAYIYYRFDLINKEFLTSISEKDKGNYLQDRDGKYISTIINKILPLEYKNGKSFKQFHTELLNNKNRDLKECKDFLKALTQTLCKEFNLPLENVVFYSQKPSGSLSFGAYEENKVRLNQYILKAYFKEFAKTVFHECRHFYIEKYYNHNMDALGRYVFYSEKAYINEKIIFDKFSRICDPSENYLVGCNIGAIQDAYEIQPNERDPRYVETLIGRSL</sequence>
<geneLocation type="plasmid" evidence="1">
    <name>pMTVDSCj13-2</name>
</geneLocation>
<keyword evidence="1" id="KW-0614">Plasmid</keyword>
<reference evidence="1" key="1">
    <citation type="submission" date="2016-09" db="EMBL/GenBank/DDBJ databases">
        <title>Complete genome of Campylobacter jejuni subsp. jejuni str.MTVDSCj13, Isolated from a Naturally Colonized Farm-Raised Chicken.</title>
        <authorList>
            <person name="Taveirne M.E."/>
            <person name="Parker C.T."/>
            <person name="Huynh S."/>
            <person name="DiRita V.J."/>
        </authorList>
    </citation>
    <scope>NUCLEOTIDE SEQUENCE</scope>
    <source>
        <strain evidence="1">MTVDSCj13</strain>
        <plasmid evidence="1">pMTVDSCj13-2</plasmid>
    </source>
</reference>
<proteinExistence type="predicted"/>
<name>A0A1D8JKZ6_CAMJU</name>
<evidence type="ECO:0000313" key="1">
    <source>
        <dbReference type="EMBL" id="AOV09396.1"/>
    </source>
</evidence>
<protein>
    <submittedName>
        <fullName evidence="1">Uncharacterized protein</fullName>
    </submittedName>
</protein>
<organism evidence="1">
    <name type="scientific">Campylobacter jejuni</name>
    <dbReference type="NCBI Taxonomy" id="197"/>
    <lineage>
        <taxon>Bacteria</taxon>
        <taxon>Pseudomonadati</taxon>
        <taxon>Campylobacterota</taxon>
        <taxon>Epsilonproteobacteria</taxon>
        <taxon>Campylobacterales</taxon>
        <taxon>Campylobacteraceae</taxon>
        <taxon>Campylobacter</taxon>
    </lineage>
</organism>
<dbReference type="RefSeq" id="WP_236729002.1">
    <property type="nucleotide sequence ID" value="NZ_CP014345.1"/>
</dbReference>
<dbReference type="EMBL" id="CP017417">
    <property type="protein sequence ID" value="AOV09396.1"/>
    <property type="molecule type" value="Genomic_DNA"/>
</dbReference>